<sequence>MRGTITLADDADLAHLVDLIDMLPGPGTRSFWGGLDEKIGGRLRPILAGQGNARDVDYLAVYILKYLGRGNGHITQDQVTENLRGVGAIPAAGHAWVEDATRTAWTLVNRYSLPAWRGHRNTPGGAWLES</sequence>
<dbReference type="Proteomes" id="UP000190037">
    <property type="component" value="Unassembled WGS sequence"/>
</dbReference>
<dbReference type="OrthoDB" id="4119036at2"/>
<keyword evidence="2" id="KW-1185">Reference proteome</keyword>
<proteinExistence type="predicted"/>
<dbReference type="RefSeq" id="WP_078982638.1">
    <property type="nucleotide sequence ID" value="NZ_MWQN01000005.1"/>
</dbReference>
<name>A0A1T3NIX5_9ACTN</name>
<comment type="caution">
    <text evidence="1">The sequence shown here is derived from an EMBL/GenBank/DDBJ whole genome shotgun (WGS) entry which is preliminary data.</text>
</comment>
<dbReference type="EMBL" id="MWQN01000005">
    <property type="protein sequence ID" value="OPC76789.1"/>
    <property type="molecule type" value="Genomic_DNA"/>
</dbReference>
<gene>
    <name evidence="1" type="ORF">B4N89_45780</name>
</gene>
<dbReference type="AlphaFoldDB" id="A0A1T3NIX5"/>
<evidence type="ECO:0000313" key="1">
    <source>
        <dbReference type="EMBL" id="OPC76789.1"/>
    </source>
</evidence>
<organism evidence="1 2">
    <name type="scientific">Embleya scabrispora</name>
    <dbReference type="NCBI Taxonomy" id="159449"/>
    <lineage>
        <taxon>Bacteria</taxon>
        <taxon>Bacillati</taxon>
        <taxon>Actinomycetota</taxon>
        <taxon>Actinomycetes</taxon>
        <taxon>Kitasatosporales</taxon>
        <taxon>Streptomycetaceae</taxon>
        <taxon>Embleya</taxon>
    </lineage>
</organism>
<protein>
    <submittedName>
        <fullName evidence="1">Uncharacterized protein</fullName>
    </submittedName>
</protein>
<accession>A0A1T3NIX5</accession>
<evidence type="ECO:0000313" key="2">
    <source>
        <dbReference type="Proteomes" id="UP000190037"/>
    </source>
</evidence>
<reference evidence="1 2" key="1">
    <citation type="submission" date="2017-03" db="EMBL/GenBank/DDBJ databases">
        <title>Draft genome sequence of Streptomyces scabrisporus NF3, endophyte isolated from Amphipterygium adstringens.</title>
        <authorList>
            <person name="Vazquez M."/>
            <person name="Ceapa C.D."/>
            <person name="Rodriguez Luna D."/>
            <person name="Sanchez Esquivel S."/>
        </authorList>
    </citation>
    <scope>NUCLEOTIDE SEQUENCE [LARGE SCALE GENOMIC DNA]</scope>
    <source>
        <strain evidence="1 2">NF3</strain>
    </source>
</reference>